<comment type="caution">
    <text evidence="1">The sequence shown here is derived from an EMBL/GenBank/DDBJ whole genome shotgun (WGS) entry which is preliminary data.</text>
</comment>
<name>K9G151_PEND1</name>
<dbReference type="VEuPathDB" id="FungiDB:PDIP_75520"/>
<protein>
    <submittedName>
        <fullName evidence="1">Uncharacterized protein</fullName>
    </submittedName>
</protein>
<dbReference type="OrthoDB" id="8062037at2759"/>
<gene>
    <name evidence="1" type="ORF">PDIP_75520</name>
</gene>
<reference evidence="2" key="1">
    <citation type="journal article" date="2012" name="BMC Genomics">
        <title>Genome sequence of the necrotrophic fungus Penicillium digitatum, the main postharvest pathogen of citrus.</title>
        <authorList>
            <person name="Marcet-Houben M."/>
            <person name="Ballester A.-R."/>
            <person name="de la Fuente B."/>
            <person name="Harries E."/>
            <person name="Marcos J.F."/>
            <person name="Gonzalez-Candelas L."/>
            <person name="Gabaldon T."/>
        </authorList>
    </citation>
    <scope>NUCLEOTIDE SEQUENCE [LARGE SCALE GENOMIC DNA]</scope>
    <source>
        <strain evidence="2">Pd1 / CECT 20795</strain>
    </source>
</reference>
<dbReference type="HOGENOM" id="CLU_2386868_0_0_1"/>
<dbReference type="Proteomes" id="UP000009886">
    <property type="component" value="Unassembled WGS sequence"/>
</dbReference>
<organism evidence="1 2">
    <name type="scientific">Penicillium digitatum (strain Pd1 / CECT 20795)</name>
    <name type="common">Green mold</name>
    <dbReference type="NCBI Taxonomy" id="1170230"/>
    <lineage>
        <taxon>Eukaryota</taxon>
        <taxon>Fungi</taxon>
        <taxon>Dikarya</taxon>
        <taxon>Ascomycota</taxon>
        <taxon>Pezizomycotina</taxon>
        <taxon>Eurotiomycetes</taxon>
        <taxon>Eurotiomycetidae</taxon>
        <taxon>Eurotiales</taxon>
        <taxon>Aspergillaceae</taxon>
        <taxon>Penicillium</taxon>
    </lineage>
</organism>
<dbReference type="AlphaFoldDB" id="K9G151"/>
<dbReference type="EMBL" id="AKCU01000467">
    <property type="protein sequence ID" value="EKV06986.1"/>
    <property type="molecule type" value="Genomic_DNA"/>
</dbReference>
<evidence type="ECO:0000313" key="2">
    <source>
        <dbReference type="Proteomes" id="UP000009886"/>
    </source>
</evidence>
<proteinExistence type="predicted"/>
<sequence>MLFHVILTVSSSLTILINRRDRQSVRRSRKNPSERLRKLDKVSPICTLENWWTTTKGNLGLSEAVDGEFIWYVYSALLVEWRLTFCSALFVWSK</sequence>
<dbReference type="KEGG" id="pdp:PDIP_75520"/>
<accession>K9G151</accession>
<evidence type="ECO:0000313" key="1">
    <source>
        <dbReference type="EMBL" id="EKV06986.1"/>
    </source>
</evidence>